<dbReference type="AlphaFoldDB" id="A0AAV3XV25"/>
<organism evidence="1 2">
    <name type="scientific">Plakobranchus ocellatus</name>
    <dbReference type="NCBI Taxonomy" id="259542"/>
    <lineage>
        <taxon>Eukaryota</taxon>
        <taxon>Metazoa</taxon>
        <taxon>Spiralia</taxon>
        <taxon>Lophotrochozoa</taxon>
        <taxon>Mollusca</taxon>
        <taxon>Gastropoda</taxon>
        <taxon>Heterobranchia</taxon>
        <taxon>Euthyneura</taxon>
        <taxon>Panpulmonata</taxon>
        <taxon>Sacoglossa</taxon>
        <taxon>Placobranchoidea</taxon>
        <taxon>Plakobranchidae</taxon>
        <taxon>Plakobranchus</taxon>
    </lineage>
</organism>
<name>A0AAV3XV25_9GAST</name>
<sequence length="161" mass="18293">MSSNCTFPAKEDCPVLLLQHLTFFTHWKTRITREWMSGPFLGFKINWKMDAPKGPVEKCPGENFVVLTATFWRLQSFKKHPVFFIRMGQDTLWLPSSVKYVNFIWPVILKRSFHITATKKCPKGHGISRGVGGTVTYVSPLRSAGTLLSRVRAQPSAPQPD</sequence>
<keyword evidence="2" id="KW-1185">Reference proteome</keyword>
<accession>A0AAV3XV25</accession>
<evidence type="ECO:0000313" key="1">
    <source>
        <dbReference type="EMBL" id="GFN73613.1"/>
    </source>
</evidence>
<evidence type="ECO:0000313" key="2">
    <source>
        <dbReference type="Proteomes" id="UP000735302"/>
    </source>
</evidence>
<comment type="caution">
    <text evidence="1">The sequence shown here is derived from an EMBL/GenBank/DDBJ whole genome shotgun (WGS) entry which is preliminary data.</text>
</comment>
<gene>
    <name evidence="1" type="ORF">PoB_000011900</name>
</gene>
<reference evidence="1 2" key="1">
    <citation type="journal article" date="2021" name="Elife">
        <title>Chloroplast acquisition without the gene transfer in kleptoplastic sea slugs, Plakobranchus ocellatus.</title>
        <authorList>
            <person name="Maeda T."/>
            <person name="Takahashi S."/>
            <person name="Yoshida T."/>
            <person name="Shimamura S."/>
            <person name="Takaki Y."/>
            <person name="Nagai Y."/>
            <person name="Toyoda A."/>
            <person name="Suzuki Y."/>
            <person name="Arimoto A."/>
            <person name="Ishii H."/>
            <person name="Satoh N."/>
            <person name="Nishiyama T."/>
            <person name="Hasebe M."/>
            <person name="Maruyama T."/>
            <person name="Minagawa J."/>
            <person name="Obokata J."/>
            <person name="Shigenobu S."/>
        </authorList>
    </citation>
    <scope>NUCLEOTIDE SEQUENCE [LARGE SCALE GENOMIC DNA]</scope>
</reference>
<dbReference type="EMBL" id="BLXT01000014">
    <property type="protein sequence ID" value="GFN73613.1"/>
    <property type="molecule type" value="Genomic_DNA"/>
</dbReference>
<proteinExistence type="predicted"/>
<protein>
    <submittedName>
        <fullName evidence="1">Uncharacterized protein</fullName>
    </submittedName>
</protein>
<dbReference type="Proteomes" id="UP000735302">
    <property type="component" value="Unassembled WGS sequence"/>
</dbReference>